<proteinExistence type="predicted"/>
<accession>A0A0P7YY21</accession>
<dbReference type="PATRIC" id="fig|1666911.3.peg.3921"/>
<name>A0A0P7YY21_9CYAN</name>
<evidence type="ECO:0000313" key="2">
    <source>
        <dbReference type="EMBL" id="KPQ36153.1"/>
    </source>
</evidence>
<organism evidence="2 3">
    <name type="scientific">Phormidesmis priestleyi Ana</name>
    <dbReference type="NCBI Taxonomy" id="1666911"/>
    <lineage>
        <taxon>Bacteria</taxon>
        <taxon>Bacillati</taxon>
        <taxon>Cyanobacteriota</taxon>
        <taxon>Cyanophyceae</taxon>
        <taxon>Leptolyngbyales</taxon>
        <taxon>Leptolyngbyaceae</taxon>
        <taxon>Phormidesmis</taxon>
    </lineage>
</organism>
<reference evidence="2 3" key="1">
    <citation type="submission" date="2015-09" db="EMBL/GenBank/DDBJ databases">
        <title>Identification and resolution of microdiversity through metagenomic sequencing of parallel consortia.</title>
        <authorList>
            <person name="Nelson W.C."/>
            <person name="Romine M.F."/>
            <person name="Lindemann S.R."/>
        </authorList>
    </citation>
    <scope>NUCLEOTIDE SEQUENCE [LARGE SCALE GENOMIC DNA]</scope>
    <source>
        <strain evidence="2">Ana</strain>
    </source>
</reference>
<evidence type="ECO:0000313" key="3">
    <source>
        <dbReference type="Proteomes" id="UP000050465"/>
    </source>
</evidence>
<dbReference type="STRING" id="1666911.HLUCCA11_08035"/>
<sequence length="399" mass="44117">MTVFSKQTLQSLIQTQQSPCVSIYLPTHELGRETRQDPIRLKNQITEAEKLLGEKGLNEKQSQDFLKPAVDLLEDNNFWQHQSVGLALFITSDQFRYYRVPVAFEPMTMVSDQFYTQPLVPLVSDDGQFYILAASQNKVALYQATRHSVQSVELGNTPLSLAVALRYDDPEESLQSHTGTRLGSGASSSHRQIFSGQGGGKDSENTDILRFFQLVSDGVEKALGGQTAPLVFVGVDFLFPIYQQANKYPYLMEQAVAFQPDQLSPEEIRDRAVKIVESHFTARRKQALEQYGSLKDKNQATDNLEQILSAAHDGQVDTLIVAAGAQKWGRFDASARKATYDADDAEPTADSEELLGMAVSLATATDAQVYVSDRDDIPQGADAIATLRYPILKTDPVSA</sequence>
<dbReference type="Proteomes" id="UP000050465">
    <property type="component" value="Unassembled WGS sequence"/>
</dbReference>
<dbReference type="AlphaFoldDB" id="A0A0P7YY21"/>
<dbReference type="EMBL" id="LJZR01000008">
    <property type="protein sequence ID" value="KPQ36153.1"/>
    <property type="molecule type" value="Genomic_DNA"/>
</dbReference>
<gene>
    <name evidence="2" type="ORF">HLUCCA11_08035</name>
</gene>
<feature type="compositionally biased region" description="Polar residues" evidence="1">
    <location>
        <begin position="173"/>
        <end position="195"/>
    </location>
</feature>
<evidence type="ECO:0000256" key="1">
    <source>
        <dbReference type="SAM" id="MobiDB-lite"/>
    </source>
</evidence>
<dbReference type="Pfam" id="PF18849">
    <property type="entry name" value="baeRF_family7"/>
    <property type="match status" value="1"/>
</dbReference>
<protein>
    <recommendedName>
        <fullName evidence="4">Peptide chain release factor 1 (ERF1)</fullName>
    </recommendedName>
</protein>
<evidence type="ECO:0008006" key="4">
    <source>
        <dbReference type="Google" id="ProtNLM"/>
    </source>
</evidence>
<comment type="caution">
    <text evidence="2">The sequence shown here is derived from an EMBL/GenBank/DDBJ whole genome shotgun (WGS) entry which is preliminary data.</text>
</comment>
<dbReference type="InterPro" id="IPR040837">
    <property type="entry name" value="Bact_RF_family7"/>
</dbReference>
<feature type="region of interest" description="Disordered" evidence="1">
    <location>
        <begin position="173"/>
        <end position="201"/>
    </location>
</feature>